<dbReference type="InterPro" id="IPR004254">
    <property type="entry name" value="AdipoR/HlyIII-related"/>
</dbReference>
<accession>A0A1G9SHI6</accession>
<dbReference type="GO" id="GO:0016020">
    <property type="term" value="C:membrane"/>
    <property type="evidence" value="ECO:0007669"/>
    <property type="project" value="UniProtKB-SubCell"/>
</dbReference>
<evidence type="ECO:0000256" key="2">
    <source>
        <dbReference type="ARBA" id="ARBA00022692"/>
    </source>
</evidence>
<evidence type="ECO:0000256" key="4">
    <source>
        <dbReference type="ARBA" id="ARBA00023136"/>
    </source>
</evidence>
<comment type="subcellular location">
    <subcellularLocation>
        <location evidence="1">Membrane</location>
        <topology evidence="1">Multi-pass membrane protein</topology>
    </subcellularLocation>
</comment>
<dbReference type="PANTHER" id="PTHR20855:SF129">
    <property type="entry name" value="HEMOLYSIN-3 HOMOLOG"/>
    <property type="match status" value="1"/>
</dbReference>
<feature type="transmembrane region" description="Helical" evidence="6">
    <location>
        <begin position="193"/>
        <end position="211"/>
    </location>
</feature>
<keyword evidence="5" id="KW-0479">Metal-binding</keyword>
<dbReference type="AlphaFoldDB" id="A0A1G9SHI6"/>
<name>A0A1G9SHI6_9BACT</name>
<feature type="transmembrane region" description="Helical" evidence="6">
    <location>
        <begin position="12"/>
        <end position="36"/>
    </location>
</feature>
<reference evidence="7 8" key="1">
    <citation type="submission" date="2016-10" db="EMBL/GenBank/DDBJ databases">
        <authorList>
            <person name="de Groot N.N."/>
        </authorList>
    </citation>
    <scope>NUCLEOTIDE SEQUENCE [LARGE SCALE GENOMIC DNA]</scope>
    <source>
        <strain evidence="7 8">DSM 17813</strain>
    </source>
</reference>
<proteinExistence type="predicted"/>
<feature type="transmembrane region" description="Helical" evidence="6">
    <location>
        <begin position="107"/>
        <end position="129"/>
    </location>
</feature>
<dbReference type="EMBL" id="FNGU01000005">
    <property type="protein sequence ID" value="SDM34255.1"/>
    <property type="molecule type" value="Genomic_DNA"/>
</dbReference>
<feature type="transmembrane region" description="Helical" evidence="6">
    <location>
        <begin position="161"/>
        <end position="181"/>
    </location>
</feature>
<feature type="transmembrane region" description="Helical" evidence="6">
    <location>
        <begin position="136"/>
        <end position="155"/>
    </location>
</feature>
<protein>
    <submittedName>
        <fullName evidence="7">Hemolysin III</fullName>
    </submittedName>
</protein>
<gene>
    <name evidence="7" type="ORF">SAMN05660860_02355</name>
</gene>
<evidence type="ECO:0000256" key="5">
    <source>
        <dbReference type="PIRSR" id="PIRSR604254-1"/>
    </source>
</evidence>
<feature type="transmembrane region" description="Helical" evidence="6">
    <location>
        <begin position="79"/>
        <end position="101"/>
    </location>
</feature>
<feature type="binding site" evidence="5">
    <location>
        <position position="192"/>
    </location>
    <ligand>
        <name>Zn(2+)</name>
        <dbReference type="ChEBI" id="CHEBI:29105"/>
    </ligand>
</feature>
<feature type="transmembrane region" description="Helical" evidence="6">
    <location>
        <begin position="48"/>
        <end position="67"/>
    </location>
</feature>
<keyword evidence="5" id="KW-0862">Zinc</keyword>
<dbReference type="Pfam" id="PF03006">
    <property type="entry name" value="HlyIII"/>
    <property type="match status" value="1"/>
</dbReference>
<organism evidence="7 8">
    <name type="scientific">Geoalkalibacter ferrihydriticus</name>
    <dbReference type="NCBI Taxonomy" id="392333"/>
    <lineage>
        <taxon>Bacteria</taxon>
        <taxon>Pseudomonadati</taxon>
        <taxon>Thermodesulfobacteriota</taxon>
        <taxon>Desulfuromonadia</taxon>
        <taxon>Desulfuromonadales</taxon>
        <taxon>Geoalkalibacteraceae</taxon>
        <taxon>Geoalkalibacter</taxon>
    </lineage>
</organism>
<evidence type="ECO:0000313" key="7">
    <source>
        <dbReference type="EMBL" id="SDM34255.1"/>
    </source>
</evidence>
<evidence type="ECO:0000256" key="3">
    <source>
        <dbReference type="ARBA" id="ARBA00022989"/>
    </source>
</evidence>
<feature type="binding site" evidence="5">
    <location>
        <position position="188"/>
    </location>
    <ligand>
        <name>Zn(2+)</name>
        <dbReference type="ChEBI" id="CHEBI:29105"/>
    </ligand>
</feature>
<dbReference type="Proteomes" id="UP000182146">
    <property type="component" value="Unassembled WGS sequence"/>
</dbReference>
<evidence type="ECO:0000256" key="1">
    <source>
        <dbReference type="ARBA" id="ARBA00004141"/>
    </source>
</evidence>
<feature type="binding site" evidence="5">
    <location>
        <position position="65"/>
    </location>
    <ligand>
        <name>Zn(2+)</name>
        <dbReference type="ChEBI" id="CHEBI:29105"/>
    </ligand>
</feature>
<keyword evidence="4 6" id="KW-0472">Membrane</keyword>
<dbReference type="RefSeq" id="WP_200889286.1">
    <property type="nucleotide sequence ID" value="NZ_FNGU01000005.1"/>
</dbReference>
<keyword evidence="3 6" id="KW-1133">Transmembrane helix</keyword>
<evidence type="ECO:0000256" key="6">
    <source>
        <dbReference type="SAM" id="Phobius"/>
    </source>
</evidence>
<dbReference type="PANTHER" id="PTHR20855">
    <property type="entry name" value="ADIPOR/PROGESTIN RECEPTOR-RELATED"/>
    <property type="match status" value="1"/>
</dbReference>
<sequence length="216" mass="24414">MDPRYYRINQIANTLAPGVGFMLSIPGLALLLTAAARHGDLWHVVSSAVYGVSLVISYATFTLYHIFKYHQRWGHLFKVLDHSVIYLLIAGTYTPFTLVFLRGNWGWTLFGAIWGLTLAGILFKIFFVYRFKILAPLLYLAMSWLIILAIKPALALVPTQALHLLLAGGLAYSFGLIFYAWKALLFHHAIWHLFVFSGSLLHYLAVLWHVIPAPTL</sequence>
<dbReference type="STRING" id="392333.SAMN05660860_02355"/>
<dbReference type="GO" id="GO:0046872">
    <property type="term" value="F:metal ion binding"/>
    <property type="evidence" value="ECO:0007669"/>
    <property type="project" value="UniProtKB-KW"/>
</dbReference>
<keyword evidence="2 6" id="KW-0812">Transmembrane</keyword>
<evidence type="ECO:0000313" key="8">
    <source>
        <dbReference type="Proteomes" id="UP000182146"/>
    </source>
</evidence>